<gene>
    <name evidence="4" type="ordered locus">Desor_2205</name>
</gene>
<reference evidence="4 5" key="2">
    <citation type="journal article" date="2012" name="J. Bacteriol.">
        <title>Complete genome sequences of Desulfosporosinus orientis DSM765T, Desulfosporosinus youngiae DSM17734T, Desulfosporosinus meridiei DSM13257T, and Desulfosporosinus acidiphilus DSM22704T.</title>
        <authorList>
            <person name="Pester M."/>
            <person name="Brambilla E."/>
            <person name="Alazard D."/>
            <person name="Rattei T."/>
            <person name="Weinmaier T."/>
            <person name="Han J."/>
            <person name="Lucas S."/>
            <person name="Lapidus A."/>
            <person name="Cheng J.F."/>
            <person name="Goodwin L."/>
            <person name="Pitluck S."/>
            <person name="Peters L."/>
            <person name="Ovchinnikova G."/>
            <person name="Teshima H."/>
            <person name="Detter J.C."/>
            <person name="Han C.S."/>
            <person name="Tapia R."/>
            <person name="Land M.L."/>
            <person name="Hauser L."/>
            <person name="Kyrpides N.C."/>
            <person name="Ivanova N.N."/>
            <person name="Pagani I."/>
            <person name="Huntmann M."/>
            <person name="Wei C.L."/>
            <person name="Davenport K.W."/>
            <person name="Daligault H."/>
            <person name="Chain P.S."/>
            <person name="Chen A."/>
            <person name="Mavromatis K."/>
            <person name="Markowitz V."/>
            <person name="Szeto E."/>
            <person name="Mikhailova N."/>
            <person name="Pati A."/>
            <person name="Wagner M."/>
            <person name="Woyke T."/>
            <person name="Ollivier B."/>
            <person name="Klenk H.P."/>
            <person name="Spring S."/>
            <person name="Loy A."/>
        </authorList>
    </citation>
    <scope>NUCLEOTIDE SEQUENCE [LARGE SCALE GENOMIC DNA]</scope>
    <source>
        <strain evidence="5">ATCC 19365 / DSM 765 / NCIMB 8382 / VKM B-1628</strain>
    </source>
</reference>
<dbReference type="Gene3D" id="2.60.40.1630">
    <property type="entry name" value="bacillus anthracis domain"/>
    <property type="match status" value="1"/>
</dbReference>
<reference evidence="5" key="1">
    <citation type="submission" date="2011-11" db="EMBL/GenBank/DDBJ databases">
        <title>Complete sequence of Desulfosporosinus orientis DSM 765.</title>
        <authorList>
            <person name="Lucas S."/>
            <person name="Han J."/>
            <person name="Lapidus A."/>
            <person name="Cheng J.-F."/>
            <person name="Goodwin L."/>
            <person name="Pitluck S."/>
            <person name="Peters L."/>
            <person name="Ovchinnikova G."/>
            <person name="Teshima H."/>
            <person name="Detter J.C."/>
            <person name="Han C."/>
            <person name="Tapia R."/>
            <person name="Land M."/>
            <person name="Hauser L."/>
            <person name="Kyrpides N."/>
            <person name="Ivanova N."/>
            <person name="Pagani I."/>
            <person name="Pester M."/>
            <person name="Spring S."/>
            <person name="Ollivier B."/>
            <person name="Rattei T."/>
            <person name="Klenk H.-P."/>
            <person name="Wagner M."/>
            <person name="Loy A."/>
            <person name="Woyke T."/>
        </authorList>
    </citation>
    <scope>NUCLEOTIDE SEQUENCE [LARGE SCALE GENOMIC DNA]</scope>
    <source>
        <strain evidence="5">ATCC 19365 / DSM 765 / NCIMB 8382 / VKM B-1628</strain>
    </source>
</reference>
<dbReference type="STRING" id="768706.Desor_2205"/>
<evidence type="ECO:0000256" key="1">
    <source>
        <dbReference type="SAM" id="Phobius"/>
    </source>
</evidence>
<dbReference type="Pfam" id="PF13786">
    <property type="entry name" value="DUF4179"/>
    <property type="match status" value="1"/>
</dbReference>
<evidence type="ECO:0000313" key="4">
    <source>
        <dbReference type="EMBL" id="AET67807.1"/>
    </source>
</evidence>
<name>G7W8U7_DESOD</name>
<keyword evidence="5" id="KW-1185">Reference proteome</keyword>
<organism evidence="4 5">
    <name type="scientific">Desulfosporosinus orientis (strain ATCC 19365 / DSM 765 / NCIMB 8382 / VKM B-1628 / Singapore I)</name>
    <name type="common">Desulfotomaculum orientis</name>
    <dbReference type="NCBI Taxonomy" id="768706"/>
    <lineage>
        <taxon>Bacteria</taxon>
        <taxon>Bacillati</taxon>
        <taxon>Bacillota</taxon>
        <taxon>Clostridia</taxon>
        <taxon>Eubacteriales</taxon>
        <taxon>Desulfitobacteriaceae</taxon>
        <taxon>Desulfosporosinus</taxon>
    </lineage>
</organism>
<accession>G7W8U7</accession>
<dbReference type="OrthoDB" id="1695052at2"/>
<dbReference type="AlphaFoldDB" id="G7W8U7"/>
<dbReference type="PATRIC" id="fig|768706.3.peg.2223"/>
<evidence type="ECO:0000259" key="3">
    <source>
        <dbReference type="Pfam" id="PF18705"/>
    </source>
</evidence>
<dbReference type="HOGENOM" id="CLU_035974_0_0_9"/>
<protein>
    <recommendedName>
        <fullName evidence="6">DUF4179 domain-containing protein</fullName>
    </recommendedName>
</protein>
<dbReference type="InterPro" id="IPR025436">
    <property type="entry name" value="DUF4179"/>
</dbReference>
<dbReference type="InterPro" id="IPR040680">
    <property type="entry name" value="DUF5643"/>
</dbReference>
<dbReference type="KEGG" id="dor:Desor_2205"/>
<evidence type="ECO:0008006" key="6">
    <source>
        <dbReference type="Google" id="ProtNLM"/>
    </source>
</evidence>
<feature type="domain" description="DUF5643" evidence="3">
    <location>
        <begin position="234"/>
        <end position="347"/>
    </location>
</feature>
<keyword evidence="1" id="KW-1133">Transmembrane helix</keyword>
<evidence type="ECO:0000259" key="2">
    <source>
        <dbReference type="Pfam" id="PF13786"/>
    </source>
</evidence>
<proteinExistence type="predicted"/>
<feature type="domain" description="DUF4179" evidence="2">
    <location>
        <begin position="57"/>
        <end position="145"/>
    </location>
</feature>
<dbReference type="Pfam" id="PF18705">
    <property type="entry name" value="DUF5643"/>
    <property type="match status" value="1"/>
</dbReference>
<dbReference type="eggNOG" id="ENOG502ZAWM">
    <property type="taxonomic scope" value="Bacteria"/>
</dbReference>
<dbReference type="Proteomes" id="UP000006346">
    <property type="component" value="Chromosome"/>
</dbReference>
<dbReference type="RefSeq" id="WP_014184621.1">
    <property type="nucleotide sequence ID" value="NC_016584.1"/>
</dbReference>
<keyword evidence="1" id="KW-0812">Transmembrane</keyword>
<sequence>MNHRNLKLEEKDIYRLLNEVRFDQSEWEPVTDEMPEILKDKIRKNVLKEVRNKNYLKSVKRSLIAAAVLLIILIGAGTVSPALARNIPVLHSIFEIFNDKFGTCQEYIPYSQLVDKSVTDNGITLTINEALADDSTLILGYTIKSDSRNENLKLAETNIMLGGLLINGSPPEGGGITGDYLDETTYVGVARITYHSPSASDLVKIDLNIDQFMGVKGHWDFSFTVSKTELVQKTRVFKTNNQVDLPEGLVTVDKIVLTPIDSTIYFSGNYKDQNAATKAMDTVVYRWFVFDDQGIELSSGGGTFGGNEAPYGKDFQGTAKFQAVKTIPRSLTIVPCRFPVISGDSADTEKPPESLQSIDGNYPLELSQGKMGKLIIKDITTEKGETVVRYTAEGKAPYFQGTNLYLKNTAGEYIHPQRYDIRRDENHPNDFTMVFPALDLSQGYSVSTSQFTHMDFMEDFKIKIELKK</sequence>
<evidence type="ECO:0000313" key="5">
    <source>
        <dbReference type="Proteomes" id="UP000006346"/>
    </source>
</evidence>
<keyword evidence="1" id="KW-0472">Membrane</keyword>
<dbReference type="Gene3D" id="2.60.40.1640">
    <property type="entry name" value="Conserved domain protein"/>
    <property type="match status" value="1"/>
</dbReference>
<dbReference type="EMBL" id="CP003108">
    <property type="protein sequence ID" value="AET67807.1"/>
    <property type="molecule type" value="Genomic_DNA"/>
</dbReference>
<feature type="transmembrane region" description="Helical" evidence="1">
    <location>
        <begin position="63"/>
        <end position="84"/>
    </location>
</feature>